<dbReference type="Proteomes" id="UP000823674">
    <property type="component" value="Chromosome A05"/>
</dbReference>
<evidence type="ECO:0000313" key="2">
    <source>
        <dbReference type="Proteomes" id="UP000823674"/>
    </source>
</evidence>
<organism evidence="1 2">
    <name type="scientific">Brassica rapa subsp. trilocularis</name>
    <dbReference type="NCBI Taxonomy" id="1813537"/>
    <lineage>
        <taxon>Eukaryota</taxon>
        <taxon>Viridiplantae</taxon>
        <taxon>Streptophyta</taxon>
        <taxon>Embryophyta</taxon>
        <taxon>Tracheophyta</taxon>
        <taxon>Spermatophyta</taxon>
        <taxon>Magnoliopsida</taxon>
        <taxon>eudicotyledons</taxon>
        <taxon>Gunneridae</taxon>
        <taxon>Pentapetalae</taxon>
        <taxon>rosids</taxon>
        <taxon>malvids</taxon>
        <taxon>Brassicales</taxon>
        <taxon>Brassicaceae</taxon>
        <taxon>Brassiceae</taxon>
        <taxon>Brassica</taxon>
    </lineage>
</organism>
<proteinExistence type="predicted"/>
<accession>A0ABQ7MIQ6</accession>
<reference evidence="1 2" key="1">
    <citation type="submission" date="2021-03" db="EMBL/GenBank/DDBJ databases">
        <authorList>
            <person name="King G.J."/>
            <person name="Bancroft I."/>
            <person name="Baten A."/>
            <person name="Bloomfield J."/>
            <person name="Borpatragohain P."/>
            <person name="He Z."/>
            <person name="Irish N."/>
            <person name="Irwin J."/>
            <person name="Liu K."/>
            <person name="Mauleon R.P."/>
            <person name="Moore J."/>
            <person name="Morris R."/>
            <person name="Ostergaard L."/>
            <person name="Wang B."/>
            <person name="Wells R."/>
        </authorList>
    </citation>
    <scope>NUCLEOTIDE SEQUENCE [LARGE SCALE GENOMIC DNA]</scope>
    <source>
        <strain evidence="1">R-o-18</strain>
        <tissue evidence="1">Leaf</tissue>
    </source>
</reference>
<sequence length="190" mass="20910">MCTNGLEGSCGWVMGVGNQSGPCLALSRSGLAVPGRVVTAIGERVQSVPLIKSMARNDTEGMQWLRSNHPFSYIRKASPCLCRHARASFYTLKHKESREKYRELVGFPIQDPWWCEGHKETVLGQIKGEVENDPLNALSGACEHTQMVRKGGSWPESIPKGQCSLKGRLVWKAVSWGNKEGSDARPLDGD</sequence>
<gene>
    <name evidence="1" type="primary">A05g506560.1_BraROA</name>
    <name evidence="1" type="ORF">IGI04_019610</name>
</gene>
<dbReference type="EMBL" id="JADBGQ010000005">
    <property type="protein sequence ID" value="KAG5397796.1"/>
    <property type="molecule type" value="Genomic_DNA"/>
</dbReference>
<keyword evidence="2" id="KW-1185">Reference proteome</keyword>
<protein>
    <submittedName>
        <fullName evidence="1">Uncharacterized protein</fullName>
    </submittedName>
</protein>
<evidence type="ECO:0000313" key="1">
    <source>
        <dbReference type="EMBL" id="KAG5397796.1"/>
    </source>
</evidence>
<comment type="caution">
    <text evidence="1">The sequence shown here is derived from an EMBL/GenBank/DDBJ whole genome shotgun (WGS) entry which is preliminary data.</text>
</comment>
<name>A0ABQ7MIQ6_BRACM</name>